<dbReference type="EMBL" id="CAJVPK010002485">
    <property type="protein sequence ID" value="CAG8613764.1"/>
    <property type="molecule type" value="Genomic_DNA"/>
</dbReference>
<keyword evidence="3" id="KW-1185">Reference proteome</keyword>
<dbReference type="InterPro" id="IPR019956">
    <property type="entry name" value="Ubiquitin_dom"/>
</dbReference>
<feature type="non-terminal residue" evidence="2">
    <location>
        <position position="74"/>
    </location>
</feature>
<reference evidence="2" key="1">
    <citation type="submission" date="2021-06" db="EMBL/GenBank/DDBJ databases">
        <authorList>
            <person name="Kallberg Y."/>
            <person name="Tangrot J."/>
            <person name="Rosling A."/>
        </authorList>
    </citation>
    <scope>NUCLEOTIDE SEQUENCE</scope>
    <source>
        <strain evidence="2">AZ414A</strain>
    </source>
</reference>
<proteinExistence type="predicted"/>
<dbReference type="InterPro" id="IPR050158">
    <property type="entry name" value="Ubiquitin_ubiquitin-like"/>
</dbReference>
<feature type="domain" description="Ubiquitin-like" evidence="1">
    <location>
        <begin position="3"/>
        <end position="74"/>
    </location>
</feature>
<evidence type="ECO:0000313" key="3">
    <source>
        <dbReference type="Proteomes" id="UP000789706"/>
    </source>
</evidence>
<organism evidence="2 3">
    <name type="scientific">Diversispora eburnea</name>
    <dbReference type="NCBI Taxonomy" id="1213867"/>
    <lineage>
        <taxon>Eukaryota</taxon>
        <taxon>Fungi</taxon>
        <taxon>Fungi incertae sedis</taxon>
        <taxon>Mucoromycota</taxon>
        <taxon>Glomeromycotina</taxon>
        <taxon>Glomeromycetes</taxon>
        <taxon>Diversisporales</taxon>
        <taxon>Diversisporaceae</taxon>
        <taxon>Diversispora</taxon>
    </lineage>
</organism>
<dbReference type="PRINTS" id="PR00348">
    <property type="entry name" value="UBIQUITIN"/>
</dbReference>
<evidence type="ECO:0000259" key="1">
    <source>
        <dbReference type="PROSITE" id="PS50053"/>
    </source>
</evidence>
<dbReference type="SMART" id="SM00213">
    <property type="entry name" value="UBQ"/>
    <property type="match status" value="1"/>
</dbReference>
<dbReference type="Proteomes" id="UP000789706">
    <property type="component" value="Unassembled WGS sequence"/>
</dbReference>
<dbReference type="Pfam" id="PF00240">
    <property type="entry name" value="ubiquitin"/>
    <property type="match status" value="1"/>
</dbReference>
<name>A0A9N9CRX8_9GLOM</name>
<dbReference type="AlphaFoldDB" id="A0A9N9CRX8"/>
<dbReference type="InterPro" id="IPR029071">
    <property type="entry name" value="Ubiquitin-like_domsf"/>
</dbReference>
<accession>A0A9N9CRX8</accession>
<feature type="non-terminal residue" evidence="2">
    <location>
        <position position="1"/>
    </location>
</feature>
<sequence>MGFQIFVKGLEGKTTTYNDITPETKVIVIKKMVEDKTGVEAKLQRLIFAGNQLEDQKTAEDYQITKASTLHLVV</sequence>
<dbReference type="InterPro" id="IPR000626">
    <property type="entry name" value="Ubiquitin-like_dom"/>
</dbReference>
<dbReference type="OrthoDB" id="428577at2759"/>
<comment type="caution">
    <text evidence="2">The sequence shown here is derived from an EMBL/GenBank/DDBJ whole genome shotgun (WGS) entry which is preliminary data.</text>
</comment>
<dbReference type="Gene3D" id="3.10.20.90">
    <property type="entry name" value="Phosphatidylinositol 3-kinase Catalytic Subunit, Chain A, domain 1"/>
    <property type="match status" value="1"/>
</dbReference>
<protein>
    <submittedName>
        <fullName evidence="2">3366_t:CDS:1</fullName>
    </submittedName>
</protein>
<dbReference type="SUPFAM" id="SSF54236">
    <property type="entry name" value="Ubiquitin-like"/>
    <property type="match status" value="1"/>
</dbReference>
<gene>
    <name evidence="2" type="ORF">DEBURN_LOCUS10087</name>
</gene>
<dbReference type="PANTHER" id="PTHR10666">
    <property type="entry name" value="UBIQUITIN"/>
    <property type="match status" value="1"/>
</dbReference>
<evidence type="ECO:0000313" key="2">
    <source>
        <dbReference type="EMBL" id="CAG8613764.1"/>
    </source>
</evidence>
<dbReference type="PROSITE" id="PS50053">
    <property type="entry name" value="UBIQUITIN_2"/>
    <property type="match status" value="1"/>
</dbReference>